<feature type="domain" description="HNH nuclease" evidence="1">
    <location>
        <begin position="314"/>
        <end position="364"/>
    </location>
</feature>
<proteinExistence type="predicted"/>
<dbReference type="RefSeq" id="WP_163721407.1">
    <property type="nucleotide sequence ID" value="NZ_AP022574.1"/>
</dbReference>
<dbReference type="InterPro" id="IPR003615">
    <property type="entry name" value="HNH_nuc"/>
</dbReference>
<keyword evidence="2" id="KW-0378">Hydrolase</keyword>
<keyword evidence="2" id="KW-0255">Endonuclease</keyword>
<sequence length="431" mass="45873">MFAHVFDIDPEASEAALRDEVERCERLKAIAAAAQARATALWAAKRRAAENAAGIPARKRGRGLASEIALARLDAPVNGNTHLGMANALVHEMPHTLAALESGVLTEYRATLIVKQSACLTVEDRRALDKELCADQQALVGLGNARIEAAAAAIAARLDAAAVVERKNRAAQSAGAWTRCAPNGMVYLTFLMPLPQGVGVYAALKREADTTGDGRARGQVMTDTLYQRVTGRPADKPAPIALNLVLADTTLFGEDDAPGWVQGYGPVPAVVVRDLVSDAVKDEDAKATLRRLYRHPTSGQLVAMESKARIFPKGLAAFIGLRDQTCRTPYCNAPIRHHDHATPHHKGGKTSAGNGAGSCEACNYTKEAPGWTVTTTTTTTDTDGRHTAEYRTPTGATYHSTAPPLPGPPVWRRFSVIEGGLGIDLVRLDAA</sequence>
<evidence type="ECO:0000259" key="1">
    <source>
        <dbReference type="SMART" id="SM00507"/>
    </source>
</evidence>
<organism evidence="2 3">
    <name type="scientific">Mycolicibacterium psychrotolerans</name>
    <dbReference type="NCBI Taxonomy" id="216929"/>
    <lineage>
        <taxon>Bacteria</taxon>
        <taxon>Bacillati</taxon>
        <taxon>Actinomycetota</taxon>
        <taxon>Actinomycetes</taxon>
        <taxon>Mycobacteriales</taxon>
        <taxon>Mycobacteriaceae</taxon>
        <taxon>Mycolicibacterium</taxon>
    </lineage>
</organism>
<dbReference type="Gene3D" id="1.10.30.50">
    <property type="match status" value="1"/>
</dbReference>
<dbReference type="SMART" id="SM00507">
    <property type="entry name" value="HNHc"/>
    <property type="match status" value="1"/>
</dbReference>
<gene>
    <name evidence="2" type="ORF">MPSYJ_15860</name>
</gene>
<dbReference type="AlphaFoldDB" id="A0A7I7M7G8"/>
<dbReference type="Proteomes" id="UP000466514">
    <property type="component" value="Chromosome"/>
</dbReference>
<dbReference type="GO" id="GO:0004519">
    <property type="term" value="F:endonuclease activity"/>
    <property type="evidence" value="ECO:0007669"/>
    <property type="project" value="UniProtKB-KW"/>
</dbReference>
<name>A0A7I7M7G8_9MYCO</name>
<evidence type="ECO:0000313" key="3">
    <source>
        <dbReference type="Proteomes" id="UP000466514"/>
    </source>
</evidence>
<keyword evidence="2" id="KW-0540">Nuclease</keyword>
<dbReference type="EMBL" id="AP022574">
    <property type="protein sequence ID" value="BBX68125.1"/>
    <property type="molecule type" value="Genomic_DNA"/>
</dbReference>
<protein>
    <submittedName>
        <fullName evidence="2">HNH endonuclease</fullName>
    </submittedName>
</protein>
<keyword evidence="3" id="KW-1185">Reference proteome</keyword>
<accession>A0A7I7M7G8</accession>
<evidence type="ECO:0000313" key="2">
    <source>
        <dbReference type="EMBL" id="BBX68125.1"/>
    </source>
</evidence>
<reference evidence="2 3" key="1">
    <citation type="journal article" date="2019" name="Emerg. Microbes Infect.">
        <title>Comprehensive subspecies identification of 175 nontuberculous mycobacteria species based on 7547 genomic profiles.</title>
        <authorList>
            <person name="Matsumoto Y."/>
            <person name="Kinjo T."/>
            <person name="Motooka D."/>
            <person name="Nabeya D."/>
            <person name="Jung N."/>
            <person name="Uechi K."/>
            <person name="Horii T."/>
            <person name="Iida T."/>
            <person name="Fujita J."/>
            <person name="Nakamura S."/>
        </authorList>
    </citation>
    <scope>NUCLEOTIDE SEQUENCE [LARGE SCALE GENOMIC DNA]</scope>
    <source>
        <strain evidence="2 3">JCM 13323</strain>
    </source>
</reference>
<dbReference type="KEGG" id="mpsc:MPSYJ_15860"/>
<dbReference type="CDD" id="cd00085">
    <property type="entry name" value="HNHc"/>
    <property type="match status" value="1"/>
</dbReference>